<evidence type="ECO:0000256" key="1">
    <source>
        <dbReference type="ARBA" id="ARBA00023015"/>
    </source>
</evidence>
<dbReference type="InterPro" id="IPR000792">
    <property type="entry name" value="Tscrpt_reg_LuxR_C"/>
</dbReference>
<dbReference type="NCBIfam" id="NF047402">
    <property type="entry name" value="TransRegVisN"/>
    <property type="match status" value="1"/>
</dbReference>
<dbReference type="KEGG" id="sfh:SFHH103_00304"/>
<dbReference type="PATRIC" id="fig|380.5.peg.328"/>
<dbReference type="SMART" id="SM00421">
    <property type="entry name" value="HTH_LUXR"/>
    <property type="match status" value="1"/>
</dbReference>
<dbReference type="PROSITE" id="PS50043">
    <property type="entry name" value="HTH_LUXR_2"/>
    <property type="match status" value="1"/>
</dbReference>
<dbReference type="InterPro" id="IPR036388">
    <property type="entry name" value="WH-like_DNA-bd_sf"/>
</dbReference>
<keyword evidence="2" id="KW-0238">DNA-binding</keyword>
<accession>G9AB24</accession>
<keyword evidence="1" id="KW-0805">Transcription regulation</keyword>
<evidence type="ECO:0000313" key="5">
    <source>
        <dbReference type="EMBL" id="CCE94804.1"/>
    </source>
</evidence>
<feature type="domain" description="HTH luxR-type" evidence="4">
    <location>
        <begin position="219"/>
        <end position="284"/>
    </location>
</feature>
<organism evidence="5 6">
    <name type="scientific">Sinorhizobium fredii (strain HH103)</name>
    <dbReference type="NCBI Taxonomy" id="1117943"/>
    <lineage>
        <taxon>Bacteria</taxon>
        <taxon>Pseudomonadati</taxon>
        <taxon>Pseudomonadota</taxon>
        <taxon>Alphaproteobacteria</taxon>
        <taxon>Hyphomicrobiales</taxon>
        <taxon>Rhizobiaceae</taxon>
        <taxon>Sinorhizobium/Ensifer group</taxon>
        <taxon>Sinorhizobium</taxon>
    </lineage>
</organism>
<dbReference type="GO" id="GO:0006355">
    <property type="term" value="P:regulation of DNA-templated transcription"/>
    <property type="evidence" value="ECO:0007669"/>
    <property type="project" value="InterPro"/>
</dbReference>
<sequence length="286" mass="31453">MYSLHIDSRPGLRVEIPALAVCRQGKGGFQGASNPARGLKVMEISTTGAAWSLQTAAPRMSSRGISREQLIRRLGEAAGRSSLANGLAILTEYVGATHHLLARHDLSQDGGLDFVLCSDWPFDVVRRLASIVIGLNAKTTELEKCLTALQPCFQVLPDDIDLPRGVNRSYCSVTFNVGRSRFSLMLLFPEDVILSQEGLRDVAVLASYLASFKADAGVRHDREFELTERELECLFWIAEGKTSEEIAVILGISRNTINNYITSVMRKTATRTRSEAIAHAVRHNLV</sequence>
<gene>
    <name evidence="5" type="primary">luxR</name>
    <name evidence="5" type="ordered locus">SFHH103_00304</name>
</gene>
<dbReference type="SUPFAM" id="SSF46894">
    <property type="entry name" value="C-terminal effector domain of the bipartite response regulators"/>
    <property type="match status" value="1"/>
</dbReference>
<evidence type="ECO:0000256" key="3">
    <source>
        <dbReference type="ARBA" id="ARBA00023163"/>
    </source>
</evidence>
<evidence type="ECO:0000256" key="2">
    <source>
        <dbReference type="ARBA" id="ARBA00023125"/>
    </source>
</evidence>
<dbReference type="Pfam" id="PF00196">
    <property type="entry name" value="GerE"/>
    <property type="match status" value="1"/>
</dbReference>
<keyword evidence="3" id="KW-0804">Transcription</keyword>
<dbReference type="CDD" id="cd06170">
    <property type="entry name" value="LuxR_C_like"/>
    <property type="match status" value="1"/>
</dbReference>
<dbReference type="EMBL" id="HE616890">
    <property type="protein sequence ID" value="CCE94804.1"/>
    <property type="molecule type" value="Genomic_DNA"/>
</dbReference>
<dbReference type="GO" id="GO:0003677">
    <property type="term" value="F:DNA binding"/>
    <property type="evidence" value="ECO:0007669"/>
    <property type="project" value="UniProtKB-KW"/>
</dbReference>
<protein>
    <submittedName>
        <fullName evidence="5">Uncharacterized transcriptional regulatory protein yhcZ</fullName>
    </submittedName>
</protein>
<dbReference type="eggNOG" id="COG2197">
    <property type="taxonomic scope" value="Bacteria"/>
</dbReference>
<evidence type="ECO:0000259" key="4">
    <source>
        <dbReference type="PROSITE" id="PS50043"/>
    </source>
</evidence>
<evidence type="ECO:0000313" key="6">
    <source>
        <dbReference type="Proteomes" id="UP000007735"/>
    </source>
</evidence>
<dbReference type="Gene3D" id="1.10.10.10">
    <property type="entry name" value="Winged helix-like DNA-binding domain superfamily/Winged helix DNA-binding domain"/>
    <property type="match status" value="1"/>
</dbReference>
<name>G9AB24_SINF1</name>
<dbReference type="HOGENOM" id="CLU_1131726_0_0_5"/>
<dbReference type="Proteomes" id="UP000007735">
    <property type="component" value="Chromosome"/>
</dbReference>
<reference evidence="5 6" key="1">
    <citation type="journal article" date="2012" name="J. Bacteriol.">
        <title>Genome sequence of the soybean symbiont Sinorhizobium fredii HH103.</title>
        <authorList>
            <person name="Weidner S."/>
            <person name="Becker A."/>
            <person name="Bonilla I."/>
            <person name="Jaenicke S."/>
            <person name="Lloret J."/>
            <person name="Margaret I."/>
            <person name="Puhler A."/>
            <person name="Ruiz-Sainz J.E."/>
            <person name="Schneiker-Bekel S."/>
            <person name="Szczepanowski R."/>
            <person name="Vinardell J.M."/>
            <person name="Zehner S."/>
            <person name="Gottfert M."/>
        </authorList>
    </citation>
    <scope>NUCLEOTIDE SEQUENCE [LARGE SCALE GENOMIC DNA]</scope>
    <source>
        <strain evidence="5 6">HH103</strain>
    </source>
</reference>
<dbReference type="STRING" id="1117943.SFHH103_00304"/>
<dbReference type="InterPro" id="IPR016032">
    <property type="entry name" value="Sig_transdc_resp-reg_C-effctor"/>
</dbReference>
<dbReference type="PROSITE" id="PS00622">
    <property type="entry name" value="HTH_LUXR_1"/>
    <property type="match status" value="1"/>
</dbReference>
<dbReference type="AlphaFoldDB" id="G9AB24"/>
<dbReference type="PANTHER" id="PTHR44688:SF16">
    <property type="entry name" value="DNA-BINDING TRANSCRIPTIONAL ACTIVATOR DEVR_DOSR"/>
    <property type="match status" value="1"/>
</dbReference>
<dbReference type="PRINTS" id="PR00038">
    <property type="entry name" value="HTHLUXR"/>
</dbReference>
<proteinExistence type="predicted"/>
<dbReference type="PANTHER" id="PTHR44688">
    <property type="entry name" value="DNA-BINDING TRANSCRIPTIONAL ACTIVATOR DEVR_DOSR"/>
    <property type="match status" value="1"/>
</dbReference>